<reference evidence="1 2" key="1">
    <citation type="submission" date="2016-10" db="EMBL/GenBank/DDBJ databases">
        <authorList>
            <person name="de Groot N.N."/>
        </authorList>
    </citation>
    <scope>NUCLEOTIDE SEQUENCE [LARGE SCALE GENOMIC DNA]</scope>
    <source>
        <strain evidence="1 2">DSM 1283</strain>
    </source>
</reference>
<evidence type="ECO:0000313" key="1">
    <source>
        <dbReference type="EMBL" id="SFO66458.1"/>
    </source>
</evidence>
<sequence length="79" mass="9021">MVRNLAAMGELGKETVFIDGTKLEACANKYTFVWKKSVGKWEEKMFAKITQAVDLVNREYTKDFSIEKESRGKDLLEGV</sequence>
<name>A0A1I5J0Z1_9FIRM</name>
<evidence type="ECO:0000313" key="2">
    <source>
        <dbReference type="Proteomes" id="UP000198806"/>
    </source>
</evidence>
<dbReference type="AlphaFoldDB" id="A0A1I5J0Z1"/>
<keyword evidence="2" id="KW-1185">Reference proteome</keyword>
<protein>
    <submittedName>
        <fullName evidence="1">Uncharacterized protein</fullName>
    </submittedName>
</protein>
<dbReference type="EMBL" id="FOWD01000061">
    <property type="protein sequence ID" value="SFO66458.1"/>
    <property type="molecule type" value="Genomic_DNA"/>
</dbReference>
<organism evidence="1 2">
    <name type="scientific">Anaerocolumna aminovalerica</name>
    <dbReference type="NCBI Taxonomy" id="1527"/>
    <lineage>
        <taxon>Bacteria</taxon>
        <taxon>Bacillati</taxon>
        <taxon>Bacillota</taxon>
        <taxon>Clostridia</taxon>
        <taxon>Lachnospirales</taxon>
        <taxon>Lachnospiraceae</taxon>
        <taxon>Anaerocolumna</taxon>
    </lineage>
</organism>
<dbReference type="Proteomes" id="UP000198806">
    <property type="component" value="Unassembled WGS sequence"/>
</dbReference>
<accession>A0A1I5J0Z1</accession>
<dbReference type="RefSeq" id="WP_418884590.1">
    <property type="nucleotide sequence ID" value="NZ_JAWHGJ010000086.1"/>
</dbReference>
<proteinExistence type="predicted"/>
<gene>
    <name evidence="1" type="ORF">SAMN04489757_16111</name>
</gene>